<feature type="region of interest" description="Disordered" evidence="1">
    <location>
        <begin position="185"/>
        <end position="205"/>
    </location>
</feature>
<name>A0A4Z2J997_9TELE</name>
<evidence type="ECO:0000256" key="1">
    <source>
        <dbReference type="SAM" id="MobiDB-lite"/>
    </source>
</evidence>
<feature type="compositionally biased region" description="Polar residues" evidence="1">
    <location>
        <begin position="196"/>
        <end position="205"/>
    </location>
</feature>
<keyword evidence="2" id="KW-1133">Transmembrane helix</keyword>
<keyword evidence="4" id="KW-1185">Reference proteome</keyword>
<organism evidence="3 4">
    <name type="scientific">Liparis tanakae</name>
    <name type="common">Tanaka's snailfish</name>
    <dbReference type="NCBI Taxonomy" id="230148"/>
    <lineage>
        <taxon>Eukaryota</taxon>
        <taxon>Metazoa</taxon>
        <taxon>Chordata</taxon>
        <taxon>Craniata</taxon>
        <taxon>Vertebrata</taxon>
        <taxon>Euteleostomi</taxon>
        <taxon>Actinopterygii</taxon>
        <taxon>Neopterygii</taxon>
        <taxon>Teleostei</taxon>
        <taxon>Neoteleostei</taxon>
        <taxon>Acanthomorphata</taxon>
        <taxon>Eupercaria</taxon>
        <taxon>Perciformes</taxon>
        <taxon>Cottioidei</taxon>
        <taxon>Cottales</taxon>
        <taxon>Liparidae</taxon>
        <taxon>Liparis</taxon>
    </lineage>
</organism>
<proteinExistence type="predicted"/>
<keyword evidence="2" id="KW-0812">Transmembrane</keyword>
<keyword evidence="2" id="KW-0472">Membrane</keyword>
<gene>
    <name evidence="3" type="ORF">EYF80_002680</name>
</gene>
<feature type="transmembrane region" description="Helical" evidence="2">
    <location>
        <begin position="151"/>
        <end position="175"/>
    </location>
</feature>
<dbReference type="Proteomes" id="UP000314294">
    <property type="component" value="Unassembled WGS sequence"/>
</dbReference>
<protein>
    <submittedName>
        <fullName evidence="3">Uncharacterized protein</fullName>
    </submittedName>
</protein>
<accession>A0A4Z2J997</accession>
<sequence>MPCHSSSAHRAPHIAIPDPQIITPAPILCWPAALRPAEAETRTSLAVVKERSHTTSALSRFTEGLCTSGNASQLVTSSKPLKPSVTSRLWEAERELDEASGRSEGEFAILLPPLFSPLPYRWAREGSLVLVLGVPSICALTFCSQDGKHRLALFSGFPFILLQLASFCPSSLLVVSNMQKRRKPEPIQLNPIPDGNTINGTGATE</sequence>
<evidence type="ECO:0000256" key="2">
    <source>
        <dbReference type="SAM" id="Phobius"/>
    </source>
</evidence>
<comment type="caution">
    <text evidence="3">The sequence shown here is derived from an EMBL/GenBank/DDBJ whole genome shotgun (WGS) entry which is preliminary data.</text>
</comment>
<dbReference type="EMBL" id="SRLO01000012">
    <property type="protein sequence ID" value="TNN86925.1"/>
    <property type="molecule type" value="Genomic_DNA"/>
</dbReference>
<evidence type="ECO:0000313" key="4">
    <source>
        <dbReference type="Proteomes" id="UP000314294"/>
    </source>
</evidence>
<feature type="transmembrane region" description="Helical" evidence="2">
    <location>
        <begin position="128"/>
        <end position="145"/>
    </location>
</feature>
<reference evidence="3 4" key="1">
    <citation type="submission" date="2019-03" db="EMBL/GenBank/DDBJ databases">
        <title>First draft genome of Liparis tanakae, snailfish: a comprehensive survey of snailfish specific genes.</title>
        <authorList>
            <person name="Kim W."/>
            <person name="Song I."/>
            <person name="Jeong J.-H."/>
            <person name="Kim D."/>
            <person name="Kim S."/>
            <person name="Ryu S."/>
            <person name="Song J.Y."/>
            <person name="Lee S.K."/>
        </authorList>
    </citation>
    <scope>NUCLEOTIDE SEQUENCE [LARGE SCALE GENOMIC DNA]</scope>
    <source>
        <tissue evidence="3">Muscle</tissue>
    </source>
</reference>
<dbReference type="AlphaFoldDB" id="A0A4Z2J997"/>
<evidence type="ECO:0000313" key="3">
    <source>
        <dbReference type="EMBL" id="TNN86925.1"/>
    </source>
</evidence>